<dbReference type="eggNOG" id="ENOG502ZCMH">
    <property type="taxonomic scope" value="Bacteria"/>
</dbReference>
<keyword evidence="3" id="KW-1185">Reference proteome</keyword>
<dbReference type="KEGG" id="phe:Phep_3442"/>
<dbReference type="InterPro" id="IPR025665">
    <property type="entry name" value="Beta-barrel_OMP_2"/>
</dbReference>
<dbReference type="Proteomes" id="UP000000852">
    <property type="component" value="Chromosome"/>
</dbReference>
<dbReference type="Pfam" id="PF13568">
    <property type="entry name" value="OMP_b-brl_2"/>
    <property type="match status" value="1"/>
</dbReference>
<gene>
    <name evidence="2" type="ordered locus">Phep_3442</name>
</gene>
<organism evidence="2 3">
    <name type="scientific">Pedobacter heparinus (strain ATCC 13125 / DSM 2366 / CIP 104194 / JCM 7457 / NBRC 12017 / NCIMB 9290 / NRRL B-14731 / HIM 762-3)</name>
    <dbReference type="NCBI Taxonomy" id="485917"/>
    <lineage>
        <taxon>Bacteria</taxon>
        <taxon>Pseudomonadati</taxon>
        <taxon>Bacteroidota</taxon>
        <taxon>Sphingobacteriia</taxon>
        <taxon>Sphingobacteriales</taxon>
        <taxon>Sphingobacteriaceae</taxon>
        <taxon>Pedobacter</taxon>
    </lineage>
</organism>
<sequence>MATSLNLFAQQDSVKTLANPKGRFVGGITLTRIDLGFSRLIDNGSFSLSPANDFLDYKAFKTSTFSFDVLDYGYRFNSNFKIYLAAGVDWNMIRLKRDITIRRNTPTLEYDPETGIEFSKNRFSSFYAHIPMGFQFRTNENDRGKRFYFVVGPDIGFLLNGKVKQISKENGKQKFRDDYNFEKVRLGGSLRVGYGALGIFTKYYFSDMFDSAPQKGLKNMSFGITLGLN</sequence>
<evidence type="ECO:0000259" key="1">
    <source>
        <dbReference type="Pfam" id="PF13568"/>
    </source>
</evidence>
<reference evidence="2 3" key="1">
    <citation type="journal article" date="2009" name="Stand. Genomic Sci.">
        <title>Complete genome sequence of Pedobacter heparinus type strain (HIM 762-3).</title>
        <authorList>
            <person name="Han C."/>
            <person name="Spring S."/>
            <person name="Lapidus A."/>
            <person name="Del Rio T.G."/>
            <person name="Tice H."/>
            <person name="Copeland A."/>
            <person name="Cheng J.F."/>
            <person name="Lucas S."/>
            <person name="Chen F."/>
            <person name="Nolan M."/>
            <person name="Bruce D."/>
            <person name="Goodwin L."/>
            <person name="Pitluck S."/>
            <person name="Ivanova N."/>
            <person name="Mavromatis K."/>
            <person name="Mikhailova N."/>
            <person name="Pati A."/>
            <person name="Chen A."/>
            <person name="Palaniappan K."/>
            <person name="Land M."/>
            <person name="Hauser L."/>
            <person name="Chang Y.J."/>
            <person name="Jeffries C.C."/>
            <person name="Saunders E."/>
            <person name="Chertkov O."/>
            <person name="Brettin T."/>
            <person name="Goker M."/>
            <person name="Rohde M."/>
            <person name="Bristow J."/>
            <person name="Eisen J.A."/>
            <person name="Markowitz V."/>
            <person name="Hugenholtz P."/>
            <person name="Kyrpides N.C."/>
            <person name="Klenk H.P."/>
            <person name="Detter J.C."/>
        </authorList>
    </citation>
    <scope>NUCLEOTIDE SEQUENCE [LARGE SCALE GENOMIC DNA]</scope>
    <source>
        <strain evidence="3">ATCC 13125 / DSM 2366 / CIP 104194 / JCM 7457 / NBRC 12017 / NCIMB 9290 / NRRL B-14731 / HIM 762-3</strain>
    </source>
</reference>
<protein>
    <recommendedName>
        <fullName evidence="1">Outer membrane protein beta-barrel domain-containing protein</fullName>
    </recommendedName>
</protein>
<dbReference type="EMBL" id="CP001681">
    <property type="protein sequence ID" value="ACU05635.1"/>
    <property type="molecule type" value="Genomic_DNA"/>
</dbReference>
<dbReference type="STRING" id="485917.Phep_3442"/>
<dbReference type="HOGENOM" id="CLU_090649_0_0_10"/>
<name>C6XSS2_PEDHD</name>
<dbReference type="RefSeq" id="WP_015809244.1">
    <property type="nucleotide sequence ID" value="NC_013061.1"/>
</dbReference>
<dbReference type="AlphaFoldDB" id="C6XSS2"/>
<proteinExistence type="predicted"/>
<accession>C6XSS2</accession>
<evidence type="ECO:0000313" key="3">
    <source>
        <dbReference type="Proteomes" id="UP000000852"/>
    </source>
</evidence>
<feature type="domain" description="Outer membrane protein beta-barrel" evidence="1">
    <location>
        <begin position="71"/>
        <end position="206"/>
    </location>
</feature>
<evidence type="ECO:0000313" key="2">
    <source>
        <dbReference type="EMBL" id="ACU05635.1"/>
    </source>
</evidence>